<feature type="region of interest" description="Disordered" evidence="1">
    <location>
        <begin position="244"/>
        <end position="365"/>
    </location>
</feature>
<dbReference type="SUPFAM" id="SSF88723">
    <property type="entry name" value="PIN domain-like"/>
    <property type="match status" value="1"/>
</dbReference>
<dbReference type="Pfam" id="PF13638">
    <property type="entry name" value="PIN_4"/>
    <property type="match status" value="1"/>
</dbReference>
<evidence type="ECO:0000313" key="4">
    <source>
        <dbReference type="Proteomes" id="UP000252519"/>
    </source>
</evidence>
<keyword evidence="4" id="KW-1185">Reference proteome</keyword>
<dbReference type="OrthoDB" id="2017974at2759"/>
<feature type="region of interest" description="Disordered" evidence="1">
    <location>
        <begin position="403"/>
        <end position="501"/>
    </location>
</feature>
<evidence type="ECO:0000256" key="1">
    <source>
        <dbReference type="SAM" id="MobiDB-lite"/>
    </source>
</evidence>
<evidence type="ECO:0000313" key="3">
    <source>
        <dbReference type="EMBL" id="RCN41511.1"/>
    </source>
</evidence>
<dbReference type="SMART" id="SM00670">
    <property type="entry name" value="PINc"/>
    <property type="match status" value="1"/>
</dbReference>
<dbReference type="STRING" id="29170.A0A368GAW0"/>
<dbReference type="PANTHER" id="PTHR16161">
    <property type="entry name" value="TRANSCRIPTIONAL PROTEIN SWT1"/>
    <property type="match status" value="1"/>
</dbReference>
<evidence type="ECO:0000259" key="2">
    <source>
        <dbReference type="SMART" id="SM00670"/>
    </source>
</evidence>
<dbReference type="PANTHER" id="PTHR16161:SF0">
    <property type="entry name" value="TRANSCRIPTIONAL PROTEIN SWT1"/>
    <property type="match status" value="1"/>
</dbReference>
<dbReference type="InterPro" id="IPR002716">
    <property type="entry name" value="PIN_dom"/>
</dbReference>
<dbReference type="EMBL" id="JOJR01000234">
    <property type="protein sequence ID" value="RCN41511.1"/>
    <property type="molecule type" value="Genomic_DNA"/>
</dbReference>
<name>A0A368GAW0_ANCCA</name>
<gene>
    <name evidence="3" type="ORF">ANCCAN_12549</name>
</gene>
<feature type="compositionally biased region" description="Basic residues" evidence="1">
    <location>
        <begin position="278"/>
        <end position="287"/>
    </location>
</feature>
<dbReference type="Gene3D" id="3.40.50.1010">
    <property type="entry name" value="5'-nuclease"/>
    <property type="match status" value="1"/>
</dbReference>
<dbReference type="GO" id="GO:0005634">
    <property type="term" value="C:nucleus"/>
    <property type="evidence" value="ECO:0007669"/>
    <property type="project" value="TreeGrafter"/>
</dbReference>
<sequence length="652" mass="73463">MRGETFYCVDEYCVDMEPMAAPDSCCTGVLSQPTGSDLDEIRELRSSQLDGKDLPQELYIYKRPLHPSEIRGCVIMDTCAVVIDPTLIELSVKSQILVMIPFPVLKELDKLHKNSRSTTLKKSAQAAMQCLRKWVSNRYVFMETSSESQEKVRGFVAAPNDNDDLILKCAYRIQAGLPDDCALVNRIFFVTNDYNLSLKATAHGVTNFTTQVYLGLLQNSGHLSNMEEEEPMEVDPTPEVMQAKHSNVKPSNRVGIKEKDNKLSNEIVVNKPLSGQINKRRKKKTKPKKAENIITADRHSENKTPTKSSLSEKADIAPTAAKKESVETNSNNAVSNPRSPLSKSAGKTEVARPQKSLSSHGSSKGDISYYCAISSNPYYQQTPYQGVKRAGLLKDDKDDAVQHYRTDSKSNSTSNHSRHAPQDKSNTTSSHHHQYPSQTKSNSSSNHPHVSQYPSTSRPHTYPKDYRVQTYANGERRVTASYQGSGEYSATRRRREDHGGQIAHQFQQQIRQYQRVPKSHGYYEGSIPRPRIPTRMMGRLSIVEQIEYPQANVTERIERGLSSEKVRMDIRKLYDCAARLCEKTDLDSFKELVAMSTSLYYFFTFDPDYRNLEFASSALSSALQLMLNRSTTPAAELVDSILRFVNDPRVVV</sequence>
<comment type="caution">
    <text evidence="3">The sequence shown here is derived from an EMBL/GenBank/DDBJ whole genome shotgun (WGS) entry which is preliminary data.</text>
</comment>
<dbReference type="Proteomes" id="UP000252519">
    <property type="component" value="Unassembled WGS sequence"/>
</dbReference>
<feature type="compositionally biased region" description="Basic and acidic residues" evidence="1">
    <location>
        <begin position="288"/>
        <end position="326"/>
    </location>
</feature>
<feature type="domain" description="PIN" evidence="2">
    <location>
        <begin position="72"/>
        <end position="198"/>
    </location>
</feature>
<accession>A0A368GAW0</accession>
<proteinExistence type="predicted"/>
<organism evidence="3 4">
    <name type="scientific">Ancylostoma caninum</name>
    <name type="common">Dog hookworm</name>
    <dbReference type="NCBI Taxonomy" id="29170"/>
    <lineage>
        <taxon>Eukaryota</taxon>
        <taxon>Metazoa</taxon>
        <taxon>Ecdysozoa</taxon>
        <taxon>Nematoda</taxon>
        <taxon>Chromadorea</taxon>
        <taxon>Rhabditida</taxon>
        <taxon>Rhabditina</taxon>
        <taxon>Rhabditomorpha</taxon>
        <taxon>Strongyloidea</taxon>
        <taxon>Ancylostomatidae</taxon>
        <taxon>Ancylostomatinae</taxon>
        <taxon>Ancylostoma</taxon>
    </lineage>
</organism>
<reference evidence="3 4" key="1">
    <citation type="submission" date="2014-10" db="EMBL/GenBank/DDBJ databases">
        <title>Draft genome of the hookworm Ancylostoma caninum.</title>
        <authorList>
            <person name="Mitreva M."/>
        </authorList>
    </citation>
    <scope>NUCLEOTIDE SEQUENCE [LARGE SCALE GENOMIC DNA]</scope>
    <source>
        <strain evidence="3 4">Baltimore</strain>
    </source>
</reference>
<feature type="compositionally biased region" description="Polar residues" evidence="1">
    <location>
        <begin position="423"/>
        <end position="459"/>
    </location>
</feature>
<dbReference type="InterPro" id="IPR052626">
    <property type="entry name" value="SWT1_Regulator"/>
</dbReference>
<dbReference type="AlphaFoldDB" id="A0A368GAW0"/>
<protein>
    <recommendedName>
        <fullName evidence="2">PIN domain-containing protein</fullName>
    </recommendedName>
</protein>
<feature type="compositionally biased region" description="Polar residues" evidence="1">
    <location>
        <begin position="327"/>
        <end position="342"/>
    </location>
</feature>
<dbReference type="InterPro" id="IPR029060">
    <property type="entry name" value="PIN-like_dom_sf"/>
</dbReference>